<sequence>MCGNSSQRSQGGALAVLSLSHDISGSPIRSRVPVMAGCLTFRDQDEGNSISASYVTFTVDLTTCMPPPEETCMIGIHETGDLRTSAIMSPFKFKLNLTKLSAVDEDSGTFKMSAKLDHLLMASVGGDGIIGRRVSLWTPQSIAPFAEGIIGFN</sequence>
<reference evidence="1" key="1">
    <citation type="journal article" date="2021" name="Nat. Commun.">
        <title>Genetic determinants of endophytism in the Arabidopsis root mycobiome.</title>
        <authorList>
            <person name="Mesny F."/>
            <person name="Miyauchi S."/>
            <person name="Thiergart T."/>
            <person name="Pickel B."/>
            <person name="Atanasova L."/>
            <person name="Karlsson M."/>
            <person name="Huettel B."/>
            <person name="Barry K.W."/>
            <person name="Haridas S."/>
            <person name="Chen C."/>
            <person name="Bauer D."/>
            <person name="Andreopoulos W."/>
            <person name="Pangilinan J."/>
            <person name="LaButti K."/>
            <person name="Riley R."/>
            <person name="Lipzen A."/>
            <person name="Clum A."/>
            <person name="Drula E."/>
            <person name="Henrissat B."/>
            <person name="Kohler A."/>
            <person name="Grigoriev I.V."/>
            <person name="Martin F.M."/>
            <person name="Hacquard S."/>
        </authorList>
    </citation>
    <scope>NUCLEOTIDE SEQUENCE</scope>
    <source>
        <strain evidence="1">MPI-SDFR-AT-0073</strain>
    </source>
</reference>
<dbReference type="Proteomes" id="UP000758603">
    <property type="component" value="Unassembled WGS sequence"/>
</dbReference>
<accession>A0A9P8ZXA8</accession>
<organism evidence="1 2">
    <name type="scientific">Truncatella angustata</name>
    <dbReference type="NCBI Taxonomy" id="152316"/>
    <lineage>
        <taxon>Eukaryota</taxon>
        <taxon>Fungi</taxon>
        <taxon>Dikarya</taxon>
        <taxon>Ascomycota</taxon>
        <taxon>Pezizomycotina</taxon>
        <taxon>Sordariomycetes</taxon>
        <taxon>Xylariomycetidae</taxon>
        <taxon>Amphisphaeriales</taxon>
        <taxon>Sporocadaceae</taxon>
        <taxon>Truncatella</taxon>
    </lineage>
</organism>
<keyword evidence="2" id="KW-1185">Reference proteome</keyword>
<dbReference type="RefSeq" id="XP_045958064.1">
    <property type="nucleotide sequence ID" value="XM_046095815.1"/>
</dbReference>
<dbReference type="GeneID" id="70124708"/>
<evidence type="ECO:0000313" key="1">
    <source>
        <dbReference type="EMBL" id="KAH6653794.1"/>
    </source>
</evidence>
<protein>
    <submittedName>
        <fullName evidence="1">Uncharacterized protein</fullName>
    </submittedName>
</protein>
<comment type="caution">
    <text evidence="1">The sequence shown here is derived from an EMBL/GenBank/DDBJ whole genome shotgun (WGS) entry which is preliminary data.</text>
</comment>
<dbReference type="AlphaFoldDB" id="A0A9P8ZXA8"/>
<proteinExistence type="predicted"/>
<dbReference type="OrthoDB" id="4158189at2759"/>
<dbReference type="EMBL" id="JAGPXC010000004">
    <property type="protein sequence ID" value="KAH6653794.1"/>
    <property type="molecule type" value="Genomic_DNA"/>
</dbReference>
<gene>
    <name evidence="1" type="ORF">BKA67DRAFT_260819</name>
</gene>
<name>A0A9P8ZXA8_9PEZI</name>
<evidence type="ECO:0000313" key="2">
    <source>
        <dbReference type="Proteomes" id="UP000758603"/>
    </source>
</evidence>